<comment type="caution">
    <text evidence="2">The sequence shown here is derived from an EMBL/GenBank/DDBJ whole genome shotgun (WGS) entry which is preliminary data.</text>
</comment>
<dbReference type="Proteomes" id="UP000323664">
    <property type="component" value="Unassembled WGS sequence"/>
</dbReference>
<reference evidence="2 3" key="1">
    <citation type="journal article" date="2019" name="J. Ind. Microbiol. Biotechnol.">
        <title>Paenibacillus amylolyticus 27C64 has a diverse set of carbohydrate-active enzymes and complete pectin deconstruction system.</title>
        <authorList>
            <person name="Keggi C."/>
            <person name="Doran-Peterson J."/>
        </authorList>
    </citation>
    <scope>NUCLEOTIDE SEQUENCE [LARGE SCALE GENOMIC DNA]</scope>
    <source>
        <strain evidence="2 3">27C64</strain>
    </source>
</reference>
<dbReference type="OrthoDB" id="9811121at2"/>
<dbReference type="PROSITE" id="PS51186">
    <property type="entry name" value="GNAT"/>
    <property type="match status" value="1"/>
</dbReference>
<dbReference type="Pfam" id="PF00583">
    <property type="entry name" value="Acetyltransf_1"/>
    <property type="match status" value="1"/>
</dbReference>
<sequence length="230" mass="26298">MYVKEMLITPPDDSSEHGRAKAVIRNYAAHDFEELIRVQAESFPPPYPEELLWNQEQLSSHIQHYPDGAICIEVDGELAGSMTSLRMQWDAAHPSSHTWAEVTDDGYIRNHQPDGNTLYIVDLCVRPKYRKWGLAQLMMQAMYHLVIAQGMDRLLGAGRMPGYHRVVEQMTAQQYLDQVAAGERHDPVISFLLRCGRMPVGVASDYLDDEESCHYAALMEWRNPFKAIHI</sequence>
<evidence type="ECO:0000313" key="3">
    <source>
        <dbReference type="Proteomes" id="UP000323664"/>
    </source>
</evidence>
<gene>
    <name evidence="2" type="ORF">EC604_10350</name>
</gene>
<dbReference type="InterPro" id="IPR000182">
    <property type="entry name" value="GNAT_dom"/>
</dbReference>
<organism evidence="2 3">
    <name type="scientific">Paenibacillus amylolyticus</name>
    <dbReference type="NCBI Taxonomy" id="1451"/>
    <lineage>
        <taxon>Bacteria</taxon>
        <taxon>Bacillati</taxon>
        <taxon>Bacillota</taxon>
        <taxon>Bacilli</taxon>
        <taxon>Bacillales</taxon>
        <taxon>Paenibacillaceae</taxon>
        <taxon>Paenibacillus</taxon>
    </lineage>
</organism>
<evidence type="ECO:0000313" key="2">
    <source>
        <dbReference type="EMBL" id="KAA8784251.1"/>
    </source>
</evidence>
<accession>A0A5M9WRQ0</accession>
<dbReference type="InterPro" id="IPR016181">
    <property type="entry name" value="Acyl_CoA_acyltransferase"/>
</dbReference>
<dbReference type="SUPFAM" id="SSF55729">
    <property type="entry name" value="Acyl-CoA N-acyltransferases (Nat)"/>
    <property type="match status" value="1"/>
</dbReference>
<dbReference type="EMBL" id="RIAS01000004">
    <property type="protein sequence ID" value="KAA8784251.1"/>
    <property type="molecule type" value="Genomic_DNA"/>
</dbReference>
<dbReference type="RefSeq" id="WP_123064093.1">
    <property type="nucleotide sequence ID" value="NZ_RIAS01000004.1"/>
</dbReference>
<keyword evidence="2" id="KW-0808">Transferase</keyword>
<protein>
    <submittedName>
        <fullName evidence="2">GNAT family N-acetyltransferase</fullName>
    </submittedName>
</protein>
<evidence type="ECO:0000259" key="1">
    <source>
        <dbReference type="PROSITE" id="PS51186"/>
    </source>
</evidence>
<name>A0A5M9WRQ0_PAEAM</name>
<proteinExistence type="predicted"/>
<dbReference type="AlphaFoldDB" id="A0A5M9WRQ0"/>
<feature type="domain" description="N-acetyltransferase" evidence="1">
    <location>
        <begin position="22"/>
        <end position="224"/>
    </location>
</feature>
<dbReference type="CDD" id="cd04301">
    <property type="entry name" value="NAT_SF"/>
    <property type="match status" value="1"/>
</dbReference>
<dbReference type="GO" id="GO:0016747">
    <property type="term" value="F:acyltransferase activity, transferring groups other than amino-acyl groups"/>
    <property type="evidence" value="ECO:0007669"/>
    <property type="project" value="InterPro"/>
</dbReference>
<dbReference type="Gene3D" id="3.40.630.30">
    <property type="match status" value="1"/>
</dbReference>